<comment type="caution">
    <text evidence="10">The sequence shown here is derived from an EMBL/GenBank/DDBJ whole genome shotgun (WGS) entry which is preliminary data.</text>
</comment>
<dbReference type="Gene3D" id="3.30.565.10">
    <property type="entry name" value="Histidine kinase-like ATPase, C-terminal domain"/>
    <property type="match status" value="1"/>
</dbReference>
<feature type="domain" description="Histidine kinase" evidence="9">
    <location>
        <begin position="174"/>
        <end position="385"/>
    </location>
</feature>
<proteinExistence type="predicted"/>
<dbReference type="PRINTS" id="PR00344">
    <property type="entry name" value="BCTRLSENSOR"/>
</dbReference>
<feature type="transmembrane region" description="Helical" evidence="8">
    <location>
        <begin position="31"/>
        <end position="51"/>
    </location>
</feature>
<evidence type="ECO:0000313" key="11">
    <source>
        <dbReference type="Proteomes" id="UP000265366"/>
    </source>
</evidence>
<dbReference type="Pfam" id="PF02518">
    <property type="entry name" value="HATPase_c"/>
    <property type="match status" value="1"/>
</dbReference>
<evidence type="ECO:0000256" key="5">
    <source>
        <dbReference type="ARBA" id="ARBA00022777"/>
    </source>
</evidence>
<dbReference type="OrthoDB" id="9789238at2"/>
<organism evidence="10 11">
    <name type="scientific">Aurantiacibacter xanthus</name>
    <dbReference type="NCBI Taxonomy" id="1784712"/>
    <lineage>
        <taxon>Bacteria</taxon>
        <taxon>Pseudomonadati</taxon>
        <taxon>Pseudomonadota</taxon>
        <taxon>Alphaproteobacteria</taxon>
        <taxon>Sphingomonadales</taxon>
        <taxon>Erythrobacteraceae</taxon>
        <taxon>Aurantiacibacter</taxon>
    </lineage>
</organism>
<dbReference type="PANTHER" id="PTHR43065:SF46">
    <property type="entry name" value="C4-DICARBOXYLATE TRANSPORT SENSOR PROTEIN DCTB"/>
    <property type="match status" value="1"/>
</dbReference>
<keyword evidence="8" id="KW-0812">Transmembrane</keyword>
<evidence type="ECO:0000259" key="9">
    <source>
        <dbReference type="PROSITE" id="PS50109"/>
    </source>
</evidence>
<dbReference type="GO" id="GO:0000160">
    <property type="term" value="P:phosphorelay signal transduction system"/>
    <property type="evidence" value="ECO:0007669"/>
    <property type="project" value="UniProtKB-KW"/>
</dbReference>
<dbReference type="GO" id="GO:0004673">
    <property type="term" value="F:protein histidine kinase activity"/>
    <property type="evidence" value="ECO:0007669"/>
    <property type="project" value="UniProtKB-EC"/>
</dbReference>
<keyword evidence="5 10" id="KW-0418">Kinase</keyword>
<keyword evidence="8" id="KW-0472">Membrane</keyword>
<dbReference type="PANTHER" id="PTHR43065">
    <property type="entry name" value="SENSOR HISTIDINE KINASE"/>
    <property type="match status" value="1"/>
</dbReference>
<evidence type="ECO:0000313" key="10">
    <source>
        <dbReference type="EMBL" id="RIV82172.1"/>
    </source>
</evidence>
<reference evidence="10 11" key="1">
    <citation type="submission" date="2018-08" db="EMBL/GenBank/DDBJ databases">
        <title>Erythrobacter zhengii sp.nov., a bacterium isolated from deep-sea sediment.</title>
        <authorList>
            <person name="Fang C."/>
            <person name="Wu Y.-H."/>
            <person name="Sun C."/>
            <person name="Wang H."/>
            <person name="Cheng H."/>
            <person name="Meng F.-X."/>
            <person name="Wang C.-S."/>
            <person name="Xu X.-W."/>
        </authorList>
    </citation>
    <scope>NUCLEOTIDE SEQUENCE [LARGE SCALE GENOMIC DNA]</scope>
    <source>
        <strain evidence="10 11">CCTCC AB 2015396</strain>
    </source>
</reference>
<evidence type="ECO:0000256" key="8">
    <source>
        <dbReference type="SAM" id="Phobius"/>
    </source>
</evidence>
<keyword evidence="7" id="KW-0902">Two-component regulatory system</keyword>
<dbReference type="PROSITE" id="PS50109">
    <property type="entry name" value="HIS_KIN"/>
    <property type="match status" value="1"/>
</dbReference>
<evidence type="ECO:0000256" key="3">
    <source>
        <dbReference type="ARBA" id="ARBA00022679"/>
    </source>
</evidence>
<dbReference type="EC" id="2.7.13.3" evidence="2"/>
<keyword evidence="4" id="KW-0547">Nucleotide-binding</keyword>
<comment type="catalytic activity">
    <reaction evidence="1">
        <text>ATP + protein L-histidine = ADP + protein N-phospho-L-histidine.</text>
        <dbReference type="EC" id="2.7.13.3"/>
    </reaction>
</comment>
<dbReference type="SUPFAM" id="SSF55874">
    <property type="entry name" value="ATPase domain of HSP90 chaperone/DNA topoisomerase II/histidine kinase"/>
    <property type="match status" value="1"/>
</dbReference>
<dbReference type="GO" id="GO:0005524">
    <property type="term" value="F:ATP binding"/>
    <property type="evidence" value="ECO:0007669"/>
    <property type="project" value="UniProtKB-KW"/>
</dbReference>
<evidence type="ECO:0000256" key="1">
    <source>
        <dbReference type="ARBA" id="ARBA00000085"/>
    </source>
</evidence>
<evidence type="ECO:0000256" key="2">
    <source>
        <dbReference type="ARBA" id="ARBA00012438"/>
    </source>
</evidence>
<dbReference type="InterPro" id="IPR004358">
    <property type="entry name" value="Sig_transdc_His_kin-like_C"/>
</dbReference>
<keyword evidence="8" id="KW-1133">Transmembrane helix</keyword>
<protein>
    <recommendedName>
        <fullName evidence="2">histidine kinase</fullName>
        <ecNumber evidence="2">2.7.13.3</ecNumber>
    </recommendedName>
</protein>
<name>A0A3A1P0H5_9SPHN</name>
<dbReference type="InterPro" id="IPR036890">
    <property type="entry name" value="HATPase_C_sf"/>
</dbReference>
<keyword evidence="11" id="KW-1185">Reference proteome</keyword>
<dbReference type="Proteomes" id="UP000265366">
    <property type="component" value="Unassembled WGS sequence"/>
</dbReference>
<dbReference type="InterPro" id="IPR003594">
    <property type="entry name" value="HATPase_dom"/>
</dbReference>
<sequence>MAFSRSASAVLVPVFLFGSGAMSVAAWKGGFLASFALALLMAAWLAALMVWRRPPVTGGLVENDAGSEDKAMHVLLRAVLEKMPVALVSIGSDNRVRALNRAARELFAASDLIPEPPPELSAGVPRMTLFGRTYRIDRVEGTKSVSMRTIAAIIDVENEERMAEARATREVLDILSHEVMNAITPISSLAESALLMLDEEPVPAAALRDAIGTLGRRSGGLLQFTAAYRELARLPEPAVGIVSLDQLVVDLSRMFAARWGERVRLSCSIEERVTVAADRDQLEQALWALLQNGAEAAIEHSSEPRIGLTVTGQGPVVIEIADNGGGIDPAVRDRIFRPFVTTKAAGSGIGLSLAQQIVQAHGGRLLLVPRDEAGAVFQIHLSSLATHAA</sequence>
<dbReference type="EMBL" id="QXFM01000121">
    <property type="protein sequence ID" value="RIV82172.1"/>
    <property type="molecule type" value="Genomic_DNA"/>
</dbReference>
<dbReference type="SMART" id="SM00387">
    <property type="entry name" value="HATPase_c"/>
    <property type="match status" value="1"/>
</dbReference>
<keyword evidence="3" id="KW-0808">Transferase</keyword>
<dbReference type="RefSeq" id="WP_119593877.1">
    <property type="nucleotide sequence ID" value="NZ_QXFM01000121.1"/>
</dbReference>
<accession>A0A3A1P0H5</accession>
<dbReference type="AlphaFoldDB" id="A0A3A1P0H5"/>
<evidence type="ECO:0000256" key="6">
    <source>
        <dbReference type="ARBA" id="ARBA00022840"/>
    </source>
</evidence>
<evidence type="ECO:0000256" key="7">
    <source>
        <dbReference type="ARBA" id="ARBA00023012"/>
    </source>
</evidence>
<evidence type="ECO:0000256" key="4">
    <source>
        <dbReference type="ARBA" id="ARBA00022741"/>
    </source>
</evidence>
<keyword evidence="6" id="KW-0067">ATP-binding</keyword>
<gene>
    <name evidence="10" type="ORF">D2V17_15970</name>
</gene>
<dbReference type="InterPro" id="IPR005467">
    <property type="entry name" value="His_kinase_dom"/>
</dbReference>